<evidence type="ECO:0000256" key="3">
    <source>
        <dbReference type="ARBA" id="ARBA00022833"/>
    </source>
</evidence>
<keyword evidence="2 4" id="KW-0863">Zinc-finger</keyword>
<evidence type="ECO:0000313" key="8">
    <source>
        <dbReference type="Proteomes" id="UP000800097"/>
    </source>
</evidence>
<dbReference type="GO" id="GO:0008270">
    <property type="term" value="F:zinc ion binding"/>
    <property type="evidence" value="ECO:0007669"/>
    <property type="project" value="UniProtKB-KW"/>
</dbReference>
<dbReference type="PANTHER" id="PTHR45969">
    <property type="entry name" value="RING ZINC FINGER PROTEIN-RELATED"/>
    <property type="match status" value="1"/>
</dbReference>
<dbReference type="Gene3D" id="3.30.40.10">
    <property type="entry name" value="Zinc/RING finger domain, C3HC4 (zinc finger)"/>
    <property type="match status" value="1"/>
</dbReference>
<dbReference type="RefSeq" id="XP_033657253.1">
    <property type="nucleotide sequence ID" value="XM_033801446.1"/>
</dbReference>
<evidence type="ECO:0000256" key="4">
    <source>
        <dbReference type="PROSITE-ProRule" id="PRU00175"/>
    </source>
</evidence>
<proteinExistence type="predicted"/>
<dbReference type="SMART" id="SM00184">
    <property type="entry name" value="RING"/>
    <property type="match status" value="1"/>
</dbReference>
<keyword evidence="3" id="KW-0862">Zinc</keyword>
<dbReference type="GO" id="GO:0016567">
    <property type="term" value="P:protein ubiquitination"/>
    <property type="evidence" value="ECO:0007669"/>
    <property type="project" value="TreeGrafter"/>
</dbReference>
<organism evidence="7 8">
    <name type="scientific">Westerdykella ornata</name>
    <dbReference type="NCBI Taxonomy" id="318751"/>
    <lineage>
        <taxon>Eukaryota</taxon>
        <taxon>Fungi</taxon>
        <taxon>Dikarya</taxon>
        <taxon>Ascomycota</taxon>
        <taxon>Pezizomycotina</taxon>
        <taxon>Dothideomycetes</taxon>
        <taxon>Pleosporomycetidae</taxon>
        <taxon>Pleosporales</taxon>
        <taxon>Sporormiaceae</taxon>
        <taxon>Westerdykella</taxon>
    </lineage>
</organism>
<protein>
    <recommendedName>
        <fullName evidence="6">RING-type domain-containing protein</fullName>
    </recommendedName>
</protein>
<feature type="compositionally biased region" description="Acidic residues" evidence="5">
    <location>
        <begin position="248"/>
        <end position="276"/>
    </location>
</feature>
<gene>
    <name evidence="7" type="ORF">EI97DRAFT_464914</name>
</gene>
<dbReference type="InterPro" id="IPR013083">
    <property type="entry name" value="Znf_RING/FYVE/PHD"/>
</dbReference>
<dbReference type="GO" id="GO:0061630">
    <property type="term" value="F:ubiquitin protein ligase activity"/>
    <property type="evidence" value="ECO:0007669"/>
    <property type="project" value="TreeGrafter"/>
</dbReference>
<accession>A0A6A6JU04</accession>
<dbReference type="EMBL" id="ML986486">
    <property type="protein sequence ID" value="KAF2279714.1"/>
    <property type="molecule type" value="Genomic_DNA"/>
</dbReference>
<evidence type="ECO:0000256" key="1">
    <source>
        <dbReference type="ARBA" id="ARBA00022723"/>
    </source>
</evidence>
<feature type="region of interest" description="Disordered" evidence="5">
    <location>
        <begin position="224"/>
        <end position="293"/>
    </location>
</feature>
<reference evidence="7" key="1">
    <citation type="journal article" date="2020" name="Stud. Mycol.">
        <title>101 Dothideomycetes genomes: a test case for predicting lifestyles and emergence of pathogens.</title>
        <authorList>
            <person name="Haridas S."/>
            <person name="Albert R."/>
            <person name="Binder M."/>
            <person name="Bloem J."/>
            <person name="Labutti K."/>
            <person name="Salamov A."/>
            <person name="Andreopoulos B."/>
            <person name="Baker S."/>
            <person name="Barry K."/>
            <person name="Bills G."/>
            <person name="Bluhm B."/>
            <person name="Cannon C."/>
            <person name="Castanera R."/>
            <person name="Culley D."/>
            <person name="Daum C."/>
            <person name="Ezra D."/>
            <person name="Gonzalez J."/>
            <person name="Henrissat B."/>
            <person name="Kuo A."/>
            <person name="Liang C."/>
            <person name="Lipzen A."/>
            <person name="Lutzoni F."/>
            <person name="Magnuson J."/>
            <person name="Mondo S."/>
            <person name="Nolan M."/>
            <person name="Ohm R."/>
            <person name="Pangilinan J."/>
            <person name="Park H.-J."/>
            <person name="Ramirez L."/>
            <person name="Alfaro M."/>
            <person name="Sun H."/>
            <person name="Tritt A."/>
            <person name="Yoshinaga Y."/>
            <person name="Zwiers L.-H."/>
            <person name="Turgeon B."/>
            <person name="Goodwin S."/>
            <person name="Spatafora J."/>
            <person name="Crous P."/>
            <person name="Grigoriev I."/>
        </authorList>
    </citation>
    <scope>NUCLEOTIDE SEQUENCE</scope>
    <source>
        <strain evidence="7">CBS 379.55</strain>
    </source>
</reference>
<dbReference type="PROSITE" id="PS50089">
    <property type="entry name" value="ZF_RING_2"/>
    <property type="match status" value="1"/>
</dbReference>
<evidence type="ECO:0000256" key="5">
    <source>
        <dbReference type="SAM" id="MobiDB-lite"/>
    </source>
</evidence>
<dbReference type="GeneID" id="54554621"/>
<feature type="domain" description="RING-type" evidence="6">
    <location>
        <begin position="112"/>
        <end position="161"/>
    </location>
</feature>
<keyword evidence="8" id="KW-1185">Reference proteome</keyword>
<dbReference type="InterPro" id="IPR017907">
    <property type="entry name" value="Znf_RING_CS"/>
</dbReference>
<dbReference type="InterPro" id="IPR001841">
    <property type="entry name" value="Znf_RING"/>
</dbReference>
<dbReference type="PROSITE" id="PS00518">
    <property type="entry name" value="ZF_RING_1"/>
    <property type="match status" value="1"/>
</dbReference>
<dbReference type="PANTHER" id="PTHR45969:SF69">
    <property type="entry name" value="FINGER DOMAIN PROTEIN, PUTATIVE (AFU_ORTHOLOGUE AFUA_3G12190)-RELATED"/>
    <property type="match status" value="1"/>
</dbReference>
<sequence>MLIGRKKPATHGRRVCFSTTRHLIDQPCNNVAGKAVLRRVETLEQIQINRELPFWRTDDVFMTAFAVGRDPDRALQHCRAITPYDFGESFSLSESQDALDGGGKPIAAAEQCSICLEFSQGNDKFLRTRKCSHIFCADCLTKWADEGLDINEASPKCPYCRQAIDMVDPDERFVIWSASGQVARISMRKALTWRMADKCRVAMMSSTDEDFAKRVRRHRRIGDAFSDSSHQAHPSPSFEAVEQQDQLASDEMEVEEDDSYEESEEDSEEVSEEDFDEQSRSEFGDGYFNEARP</sequence>
<dbReference type="Proteomes" id="UP000800097">
    <property type="component" value="Unassembled WGS sequence"/>
</dbReference>
<dbReference type="Pfam" id="PF13639">
    <property type="entry name" value="zf-RING_2"/>
    <property type="match status" value="1"/>
</dbReference>
<dbReference type="SUPFAM" id="SSF57850">
    <property type="entry name" value="RING/U-box"/>
    <property type="match status" value="1"/>
</dbReference>
<evidence type="ECO:0000256" key="2">
    <source>
        <dbReference type="ARBA" id="ARBA00022771"/>
    </source>
</evidence>
<evidence type="ECO:0000313" key="7">
    <source>
        <dbReference type="EMBL" id="KAF2279714.1"/>
    </source>
</evidence>
<dbReference type="AlphaFoldDB" id="A0A6A6JU04"/>
<evidence type="ECO:0000259" key="6">
    <source>
        <dbReference type="PROSITE" id="PS50089"/>
    </source>
</evidence>
<keyword evidence="1" id="KW-0479">Metal-binding</keyword>
<dbReference type="OrthoDB" id="8062037at2759"/>
<name>A0A6A6JU04_WESOR</name>